<dbReference type="Proteomes" id="UP001458880">
    <property type="component" value="Unassembled WGS sequence"/>
</dbReference>
<keyword evidence="2" id="KW-0732">Signal</keyword>
<keyword evidence="4" id="KW-1185">Reference proteome</keyword>
<protein>
    <submittedName>
        <fullName evidence="3">Uncharacterized protein</fullName>
    </submittedName>
</protein>
<evidence type="ECO:0000313" key="4">
    <source>
        <dbReference type="Proteomes" id="UP001458880"/>
    </source>
</evidence>
<dbReference type="AlphaFoldDB" id="A0AAW1N1J9"/>
<evidence type="ECO:0000256" key="1">
    <source>
        <dbReference type="SAM" id="MobiDB-lite"/>
    </source>
</evidence>
<accession>A0AAW1N1J9</accession>
<comment type="caution">
    <text evidence="3">The sequence shown here is derived from an EMBL/GenBank/DDBJ whole genome shotgun (WGS) entry which is preliminary data.</text>
</comment>
<evidence type="ECO:0000313" key="3">
    <source>
        <dbReference type="EMBL" id="KAK9752507.1"/>
    </source>
</evidence>
<sequence length="170" mass="17667">MIKLLVIAFIVGLAKASVIPVSGRIEQDVIPGIANEVLVQGPSTKTRLLGPDGSEIAADAPGGRILPNQVPVVAVPLVETKTILADSIVAVPAAVLPQPVVAVARSLEPAVVAVPIANTVVEEVVTETIVSTDNSEGEYIPDNNEKLFDDGSYKESATEETTEDGSYKGE</sequence>
<feature type="signal peptide" evidence="2">
    <location>
        <begin position="1"/>
        <end position="16"/>
    </location>
</feature>
<feature type="compositionally biased region" description="Basic and acidic residues" evidence="1">
    <location>
        <begin position="143"/>
        <end position="157"/>
    </location>
</feature>
<reference evidence="3 4" key="1">
    <citation type="journal article" date="2024" name="BMC Genomics">
        <title>De novo assembly and annotation of Popillia japonica's genome with initial clues to its potential as an invasive pest.</title>
        <authorList>
            <person name="Cucini C."/>
            <person name="Boschi S."/>
            <person name="Funari R."/>
            <person name="Cardaioli E."/>
            <person name="Iannotti N."/>
            <person name="Marturano G."/>
            <person name="Paoli F."/>
            <person name="Bruttini M."/>
            <person name="Carapelli A."/>
            <person name="Frati F."/>
            <person name="Nardi F."/>
        </authorList>
    </citation>
    <scope>NUCLEOTIDE SEQUENCE [LARGE SCALE GENOMIC DNA]</scope>
    <source>
        <strain evidence="3">DMR45628</strain>
    </source>
</reference>
<evidence type="ECO:0000256" key="2">
    <source>
        <dbReference type="SAM" id="SignalP"/>
    </source>
</evidence>
<organism evidence="3 4">
    <name type="scientific">Popillia japonica</name>
    <name type="common">Japanese beetle</name>
    <dbReference type="NCBI Taxonomy" id="7064"/>
    <lineage>
        <taxon>Eukaryota</taxon>
        <taxon>Metazoa</taxon>
        <taxon>Ecdysozoa</taxon>
        <taxon>Arthropoda</taxon>
        <taxon>Hexapoda</taxon>
        <taxon>Insecta</taxon>
        <taxon>Pterygota</taxon>
        <taxon>Neoptera</taxon>
        <taxon>Endopterygota</taxon>
        <taxon>Coleoptera</taxon>
        <taxon>Polyphaga</taxon>
        <taxon>Scarabaeiformia</taxon>
        <taxon>Scarabaeidae</taxon>
        <taxon>Rutelinae</taxon>
        <taxon>Popillia</taxon>
    </lineage>
</organism>
<feature type="chain" id="PRO_5043676874" evidence="2">
    <location>
        <begin position="17"/>
        <end position="170"/>
    </location>
</feature>
<gene>
    <name evidence="3" type="ORF">QE152_g4146</name>
</gene>
<proteinExistence type="predicted"/>
<name>A0AAW1N1J9_POPJA</name>
<feature type="region of interest" description="Disordered" evidence="1">
    <location>
        <begin position="132"/>
        <end position="170"/>
    </location>
</feature>
<dbReference type="EMBL" id="JASPKY010000019">
    <property type="protein sequence ID" value="KAK9752507.1"/>
    <property type="molecule type" value="Genomic_DNA"/>
</dbReference>